<dbReference type="InterPro" id="IPR036734">
    <property type="entry name" value="Neur_chan_lig-bd_sf"/>
</dbReference>
<keyword evidence="4" id="KW-1003">Cell membrane</keyword>
<dbReference type="InterPro" id="IPR038050">
    <property type="entry name" value="Neuro_actylchol_rec"/>
</dbReference>
<organism evidence="9 10">
    <name type="scientific">Lingula anatina</name>
    <name type="common">Brachiopod</name>
    <name type="synonym">Lingula unguis</name>
    <dbReference type="NCBI Taxonomy" id="7574"/>
    <lineage>
        <taxon>Eukaryota</taxon>
        <taxon>Metazoa</taxon>
        <taxon>Spiralia</taxon>
        <taxon>Lophotrochozoa</taxon>
        <taxon>Brachiopoda</taxon>
        <taxon>Linguliformea</taxon>
        <taxon>Lingulata</taxon>
        <taxon>Lingulida</taxon>
        <taxon>Linguloidea</taxon>
        <taxon>Lingulidae</taxon>
        <taxon>Lingula</taxon>
    </lineage>
</organism>
<dbReference type="GO" id="GO:0005886">
    <property type="term" value="C:plasma membrane"/>
    <property type="evidence" value="ECO:0007669"/>
    <property type="project" value="UniProtKB-SubCell"/>
</dbReference>
<dbReference type="InterPro" id="IPR006029">
    <property type="entry name" value="Neurotrans-gated_channel_TM"/>
</dbReference>
<sequence length="248" mass="28835">MENFAYPVDDVIFTWAKNPVHVSTQDTYLPEFELTGVNAKECKAVYPIGTYACLYATVEIQRDIRFFLLNIYAPSMVVVMLSFLSFWIDPNSAPARVAICVITVLTIVTQIVSLQSRLPRVSYVKAMDTWLCACLCFSMGSMLEYALVSVFLQKEILKAKDRKKENQTKHEETFCLLTKEEESALNNKSLDKRKQTLWCVVKRQLTAHRVDKVSKIFFPFLFLFFNLLYWGIYMVFKIHPQHEHDENL</sequence>
<reference evidence="10" key="1">
    <citation type="submission" date="2025-08" db="UniProtKB">
        <authorList>
            <consortium name="RefSeq"/>
        </authorList>
    </citation>
    <scope>IDENTIFICATION</scope>
    <source>
        <tissue evidence="10">Gonads</tissue>
    </source>
</reference>
<accession>A0A1S3H907</accession>
<feature type="transmembrane region" description="Helical" evidence="7">
    <location>
        <begin position="126"/>
        <end position="148"/>
    </location>
</feature>
<feature type="domain" description="Neurotransmitter-gated ion-channel transmembrane" evidence="8">
    <location>
        <begin position="71"/>
        <end position="184"/>
    </location>
</feature>
<protein>
    <submittedName>
        <fullName evidence="10">Glutamate-gated chloride channel alpha-like</fullName>
    </submittedName>
</protein>
<dbReference type="KEGG" id="lak:106153260"/>
<evidence type="ECO:0000256" key="3">
    <source>
        <dbReference type="ARBA" id="ARBA00022448"/>
    </source>
</evidence>
<evidence type="ECO:0000256" key="1">
    <source>
        <dbReference type="ARBA" id="ARBA00004141"/>
    </source>
</evidence>
<name>A0A1S3H907_LINAN</name>
<evidence type="ECO:0000256" key="4">
    <source>
        <dbReference type="ARBA" id="ARBA00022475"/>
    </source>
</evidence>
<feature type="transmembrane region" description="Helical" evidence="7">
    <location>
        <begin position="94"/>
        <end position="114"/>
    </location>
</feature>
<dbReference type="GeneID" id="106153260"/>
<dbReference type="SUPFAM" id="SSF90112">
    <property type="entry name" value="Neurotransmitter-gated ion-channel transmembrane pore"/>
    <property type="match status" value="1"/>
</dbReference>
<dbReference type="SUPFAM" id="SSF63712">
    <property type="entry name" value="Nicotinic receptor ligand binding domain-like"/>
    <property type="match status" value="1"/>
</dbReference>
<keyword evidence="7" id="KW-0472">Membrane</keyword>
<dbReference type="Gene3D" id="2.70.170.10">
    <property type="entry name" value="Neurotransmitter-gated ion-channel ligand-binding domain"/>
    <property type="match status" value="1"/>
</dbReference>
<gene>
    <name evidence="10" type="primary">LOC106153260</name>
</gene>
<dbReference type="InParanoid" id="A0A1S3H907"/>
<dbReference type="CDD" id="cd19049">
    <property type="entry name" value="LGIC_TM_anion"/>
    <property type="match status" value="1"/>
</dbReference>
<evidence type="ECO:0000256" key="7">
    <source>
        <dbReference type="SAM" id="Phobius"/>
    </source>
</evidence>
<dbReference type="Proteomes" id="UP000085678">
    <property type="component" value="Unplaced"/>
</dbReference>
<evidence type="ECO:0000313" key="10">
    <source>
        <dbReference type="RefSeq" id="XP_013382570.1"/>
    </source>
</evidence>
<feature type="transmembrane region" description="Helical" evidence="7">
    <location>
        <begin position="66"/>
        <end position="88"/>
    </location>
</feature>
<feature type="transmembrane region" description="Helical" evidence="7">
    <location>
        <begin position="216"/>
        <end position="236"/>
    </location>
</feature>
<keyword evidence="6" id="KW-0407">Ion channel</keyword>
<dbReference type="GO" id="GO:0004888">
    <property type="term" value="F:transmembrane signaling receptor activity"/>
    <property type="evidence" value="ECO:0007669"/>
    <property type="project" value="InterPro"/>
</dbReference>
<dbReference type="AlphaFoldDB" id="A0A1S3H907"/>
<keyword evidence="7" id="KW-0812">Transmembrane</keyword>
<keyword evidence="7" id="KW-1133">Transmembrane helix</keyword>
<dbReference type="GO" id="GO:0005230">
    <property type="term" value="F:extracellular ligand-gated monoatomic ion channel activity"/>
    <property type="evidence" value="ECO:0007669"/>
    <property type="project" value="InterPro"/>
</dbReference>
<dbReference type="Pfam" id="PF02932">
    <property type="entry name" value="Neur_chan_memb"/>
    <property type="match status" value="1"/>
</dbReference>
<dbReference type="OrthoDB" id="442503at2759"/>
<dbReference type="InterPro" id="IPR036719">
    <property type="entry name" value="Neuro-gated_channel_TM_sf"/>
</dbReference>
<evidence type="ECO:0000313" key="9">
    <source>
        <dbReference type="Proteomes" id="UP000085678"/>
    </source>
</evidence>
<dbReference type="InterPro" id="IPR006201">
    <property type="entry name" value="Neur_channel"/>
</dbReference>
<evidence type="ECO:0000259" key="8">
    <source>
        <dbReference type="Pfam" id="PF02932"/>
    </source>
</evidence>
<dbReference type="STRING" id="7574.A0A1S3H907"/>
<dbReference type="PRINTS" id="PR00253">
    <property type="entry name" value="GABAARECEPTR"/>
</dbReference>
<dbReference type="RefSeq" id="XP_013382570.1">
    <property type="nucleotide sequence ID" value="XM_013527116.1"/>
</dbReference>
<evidence type="ECO:0000256" key="2">
    <source>
        <dbReference type="ARBA" id="ARBA00004236"/>
    </source>
</evidence>
<evidence type="ECO:0000256" key="5">
    <source>
        <dbReference type="ARBA" id="ARBA00023065"/>
    </source>
</evidence>
<keyword evidence="9" id="KW-1185">Reference proteome</keyword>
<dbReference type="Gene3D" id="1.20.58.390">
    <property type="entry name" value="Neurotransmitter-gated ion-channel transmembrane domain"/>
    <property type="match status" value="1"/>
</dbReference>
<comment type="subcellular location">
    <subcellularLocation>
        <location evidence="2">Cell membrane</location>
    </subcellularLocation>
    <subcellularLocation>
        <location evidence="1">Membrane</location>
        <topology evidence="1">Multi-pass membrane protein</topology>
    </subcellularLocation>
</comment>
<dbReference type="InterPro" id="IPR006028">
    <property type="entry name" value="GABAA/Glycine_rcpt"/>
</dbReference>
<keyword evidence="5" id="KW-0406">Ion transport</keyword>
<keyword evidence="3" id="KW-0813">Transport</keyword>
<dbReference type="PANTHER" id="PTHR18945">
    <property type="entry name" value="NEUROTRANSMITTER GATED ION CHANNEL"/>
    <property type="match status" value="1"/>
</dbReference>
<proteinExistence type="predicted"/>
<evidence type="ECO:0000256" key="6">
    <source>
        <dbReference type="ARBA" id="ARBA00023303"/>
    </source>
</evidence>